<gene>
    <name evidence="1" type="ORF">ABVK50_04010</name>
</gene>
<proteinExistence type="predicted"/>
<evidence type="ECO:0000313" key="1">
    <source>
        <dbReference type="EMBL" id="XCG49744.1"/>
    </source>
</evidence>
<dbReference type="RefSeq" id="WP_353642726.1">
    <property type="nucleotide sequence ID" value="NZ_CP159253.1"/>
</dbReference>
<organism evidence="1">
    <name type="scientific">Mesorhizobium sp. WSM2240</name>
    <dbReference type="NCBI Taxonomy" id="3228851"/>
    <lineage>
        <taxon>Bacteria</taxon>
        <taxon>Pseudomonadati</taxon>
        <taxon>Pseudomonadota</taxon>
        <taxon>Alphaproteobacteria</taxon>
        <taxon>Hyphomicrobiales</taxon>
        <taxon>Phyllobacteriaceae</taxon>
        <taxon>Mesorhizobium</taxon>
    </lineage>
</organism>
<reference evidence="1" key="1">
    <citation type="submission" date="2024-06" db="EMBL/GenBank/DDBJ databases">
        <title>Mesorhizobium karijinii sp. nov., a symbiont of the iconic Swainsona formosa from arid Australia.</title>
        <authorList>
            <person name="Hill Y.J."/>
            <person name="Watkin E.L.J."/>
            <person name="O'Hara G.W."/>
            <person name="Terpolilli J."/>
            <person name="Tye M.L."/>
            <person name="Kohlmeier M.G."/>
        </authorList>
    </citation>
    <scope>NUCLEOTIDE SEQUENCE</scope>
    <source>
        <strain evidence="1">WSM2240</strain>
    </source>
</reference>
<protein>
    <submittedName>
        <fullName evidence="1">Uncharacterized protein</fullName>
    </submittedName>
</protein>
<name>A0AAU8CTT0_9HYPH</name>
<sequence>MNTVRLAPGGQRGLQKRLLTAASVATMLEDLGHARDDETAGDLAGDLGQLAVSAGTVEMLTGALVAMERYGFGRVAGSWLTDALLAQRLGSEHVVPLLGTGTAQGQIALGRVVLKPAQRQA</sequence>
<dbReference type="AlphaFoldDB" id="A0AAU8CTT0"/>
<dbReference type="EMBL" id="CP159253">
    <property type="protein sequence ID" value="XCG49744.1"/>
    <property type="molecule type" value="Genomic_DNA"/>
</dbReference>
<accession>A0AAU8CTT0</accession>